<keyword evidence="5" id="KW-1133">Transmembrane helix</keyword>
<sequence>MSVMTHTQETPVAQIAALIHGQSLRLPSLQPVLSNWPTLLSPHYAELKKKVGMKIDEWISDERVRRKAQIIDLPLFSSIWYPHATLDRLEMITWYSMWIFLWDDVIEDSATPASGITDKVSWIHHQALKYMEYHLGLSSSLEEPIPPTKYCTLFRYAAEPFRKASSLLQRIRFYEELKVYMDGCEVEQEFVRAGELPSWREYWSHRLGTSSVHTYSALGEYMSGGNIPPEMFDTPELKELWVGINRHIVTVNDLISFKKEVEKSSFHSLVPIVMNETGANLDTVVDSLVDTLRNIGDSMNRAGDRLIALAENSHGAQGRQNMEQYVRCFQTSATGNYWWSLFCRRYGVEQYLQADGSLVERAPGDIGEEPLISRTDYRPSCNLHDFLGEKQQLQMHIWKYVRRYGFFGRLNTNTTWGDWDMGLSAPALDISAFCLPPVADVPAGESNVSVTCGHNWQDPLTKNYPLRNTSKTTFASGNRTFTLDYILANGICQPISDKYQWGFSYLQLYIVINVVLHWSTGIILLWLKAQFNLPLAQYDRVPRELECMLHMSRELQRHFKKSGVES</sequence>
<dbReference type="EC" id="4.2.3.-" evidence="4"/>
<keyword evidence="7" id="KW-1185">Reference proteome</keyword>
<dbReference type="EMBL" id="JAFFHB010000005">
    <property type="protein sequence ID" value="KAK4666363.1"/>
    <property type="molecule type" value="Genomic_DNA"/>
</dbReference>
<comment type="cofactor">
    <cofactor evidence="1 4">
        <name>Mg(2+)</name>
        <dbReference type="ChEBI" id="CHEBI:18420"/>
    </cofactor>
</comment>
<dbReference type="InterPro" id="IPR008949">
    <property type="entry name" value="Isoprenoid_synthase_dom_sf"/>
</dbReference>
<keyword evidence="4" id="KW-0456">Lyase</keyword>
<reference evidence="6 7" key="1">
    <citation type="journal article" date="2023" name="bioRxiv">
        <title>High-quality genome assemblies of four members of thePodospora anserinaspecies complex.</title>
        <authorList>
            <person name="Ament-Velasquez S.L."/>
            <person name="Vogan A.A."/>
            <person name="Wallerman O."/>
            <person name="Hartmann F."/>
            <person name="Gautier V."/>
            <person name="Silar P."/>
            <person name="Giraud T."/>
            <person name="Johannesson H."/>
        </authorList>
    </citation>
    <scope>NUCLEOTIDE SEQUENCE [LARGE SCALE GENOMIC DNA]</scope>
    <source>
        <strain evidence="6 7">CBS 411.78</strain>
    </source>
</reference>
<keyword evidence="3 4" id="KW-0460">Magnesium</keyword>
<dbReference type="Pfam" id="PF19086">
    <property type="entry name" value="Terpene_syn_C_2"/>
    <property type="match status" value="1"/>
</dbReference>
<dbReference type="SUPFAM" id="SSF48576">
    <property type="entry name" value="Terpenoid synthases"/>
    <property type="match status" value="1"/>
</dbReference>
<keyword evidence="4" id="KW-0479">Metal-binding</keyword>
<proteinExistence type="inferred from homology"/>
<dbReference type="Gene3D" id="1.10.600.10">
    <property type="entry name" value="Farnesyl Diphosphate Synthase"/>
    <property type="match status" value="1"/>
</dbReference>
<dbReference type="InterPro" id="IPR034686">
    <property type="entry name" value="Terpene_cyclase-like_2"/>
</dbReference>
<evidence type="ECO:0000256" key="1">
    <source>
        <dbReference type="ARBA" id="ARBA00001946"/>
    </source>
</evidence>
<dbReference type="PANTHER" id="PTHR35201:SF4">
    <property type="entry name" value="BETA-PINACENE SYNTHASE-RELATED"/>
    <property type="match status" value="1"/>
</dbReference>
<dbReference type="GeneID" id="87932442"/>
<evidence type="ECO:0000256" key="3">
    <source>
        <dbReference type="ARBA" id="ARBA00022842"/>
    </source>
</evidence>
<keyword evidence="5" id="KW-0812">Transmembrane</keyword>
<dbReference type="SFLD" id="SFLDS00005">
    <property type="entry name" value="Isoprenoid_Synthase_Type_I"/>
    <property type="match status" value="1"/>
</dbReference>
<evidence type="ECO:0000313" key="7">
    <source>
        <dbReference type="Proteomes" id="UP001326199"/>
    </source>
</evidence>
<protein>
    <recommendedName>
        <fullName evidence="4">Terpene synthase</fullName>
        <ecNumber evidence="4">4.2.3.-</ecNumber>
    </recommendedName>
</protein>
<evidence type="ECO:0000256" key="2">
    <source>
        <dbReference type="ARBA" id="ARBA00006333"/>
    </source>
</evidence>
<evidence type="ECO:0000256" key="5">
    <source>
        <dbReference type="SAM" id="Phobius"/>
    </source>
</evidence>
<organism evidence="6 7">
    <name type="scientific">Podospora pseudopauciseta</name>
    <dbReference type="NCBI Taxonomy" id="2093780"/>
    <lineage>
        <taxon>Eukaryota</taxon>
        <taxon>Fungi</taxon>
        <taxon>Dikarya</taxon>
        <taxon>Ascomycota</taxon>
        <taxon>Pezizomycotina</taxon>
        <taxon>Sordariomycetes</taxon>
        <taxon>Sordariomycetidae</taxon>
        <taxon>Sordariales</taxon>
        <taxon>Podosporaceae</taxon>
        <taxon>Podospora</taxon>
    </lineage>
</organism>
<evidence type="ECO:0000256" key="4">
    <source>
        <dbReference type="RuleBase" id="RU366034"/>
    </source>
</evidence>
<dbReference type="SFLD" id="SFLDG01020">
    <property type="entry name" value="Terpene_Cyclase_Like_2"/>
    <property type="match status" value="1"/>
</dbReference>
<keyword evidence="5" id="KW-0472">Membrane</keyword>
<feature type="transmembrane region" description="Helical" evidence="5">
    <location>
        <begin position="506"/>
        <end position="527"/>
    </location>
</feature>
<dbReference type="Proteomes" id="UP001326199">
    <property type="component" value="Unassembled WGS sequence"/>
</dbReference>
<comment type="similarity">
    <text evidence="2 4">Belongs to the terpene synthase family.</text>
</comment>
<accession>A0ABR0HE58</accession>
<gene>
    <name evidence="6" type="ORF">QC763_404520</name>
</gene>
<comment type="caution">
    <text evidence="6">The sequence shown here is derived from an EMBL/GenBank/DDBJ whole genome shotgun (WGS) entry which is preliminary data.</text>
</comment>
<dbReference type="PANTHER" id="PTHR35201">
    <property type="entry name" value="TERPENE SYNTHASE"/>
    <property type="match status" value="1"/>
</dbReference>
<evidence type="ECO:0000313" key="6">
    <source>
        <dbReference type="EMBL" id="KAK4666363.1"/>
    </source>
</evidence>
<dbReference type="RefSeq" id="XP_062766329.1">
    <property type="nucleotide sequence ID" value="XM_062912099.1"/>
</dbReference>
<name>A0ABR0HE58_9PEZI</name>